<dbReference type="AlphaFoldDB" id="A8ZTB0"/>
<dbReference type="PANTHER" id="PTHR43464:SF19">
    <property type="entry name" value="UBIQUINONE BIOSYNTHESIS O-METHYLTRANSFERASE, MITOCHONDRIAL"/>
    <property type="match status" value="1"/>
</dbReference>
<dbReference type="GO" id="GO:0032259">
    <property type="term" value="P:methylation"/>
    <property type="evidence" value="ECO:0007669"/>
    <property type="project" value="UniProtKB-KW"/>
</dbReference>
<dbReference type="STRING" id="96561.Dole_1989"/>
<evidence type="ECO:0000256" key="3">
    <source>
        <dbReference type="ARBA" id="ARBA00022691"/>
    </source>
</evidence>
<dbReference type="RefSeq" id="WP_012175405.1">
    <property type="nucleotide sequence ID" value="NC_009943.1"/>
</dbReference>
<dbReference type="GO" id="GO:0008168">
    <property type="term" value="F:methyltransferase activity"/>
    <property type="evidence" value="ECO:0007669"/>
    <property type="project" value="UniProtKB-KW"/>
</dbReference>
<dbReference type="HOGENOM" id="CLU_091228_3_0_7"/>
<dbReference type="PANTHER" id="PTHR43464">
    <property type="entry name" value="METHYLTRANSFERASE"/>
    <property type="match status" value="1"/>
</dbReference>
<dbReference type="Proteomes" id="UP000008561">
    <property type="component" value="Chromosome"/>
</dbReference>
<accession>A8ZTB0</accession>
<keyword evidence="2 5" id="KW-0808">Transferase</keyword>
<evidence type="ECO:0000313" key="5">
    <source>
        <dbReference type="EMBL" id="ABW67793.1"/>
    </source>
</evidence>
<proteinExistence type="predicted"/>
<dbReference type="EMBL" id="CP000859">
    <property type="protein sequence ID" value="ABW67793.1"/>
    <property type="molecule type" value="Genomic_DNA"/>
</dbReference>
<dbReference type="eggNOG" id="COG2226">
    <property type="taxonomic scope" value="Bacteria"/>
</dbReference>
<sequence length="218" mass="24944">MVPIDRQAGFWDRVARDRSFTHALEPERFLPLVPETGRILDVGCGYGRIGDQLYRMGYTDVWGVDVSEKMIERGRKTFPHLRLDILPGTGLPHDSNCFDAVLLFAVLNCIPTDAGQSALVADIFRVLRPGGIVYISDYWIQPDARNRRRYDQFKERYGMYGVFEIDGGGVVRHHTRQWTETLLAGFQTIDLYDIKVTTMNGNPALGFQYIGRKPEEER</sequence>
<dbReference type="Pfam" id="PF13649">
    <property type="entry name" value="Methyltransf_25"/>
    <property type="match status" value="1"/>
</dbReference>
<dbReference type="SUPFAM" id="SSF53335">
    <property type="entry name" value="S-adenosyl-L-methionine-dependent methyltransferases"/>
    <property type="match status" value="1"/>
</dbReference>
<keyword evidence="6" id="KW-1185">Reference proteome</keyword>
<organism evidence="5 6">
    <name type="scientific">Desulfosudis oleivorans (strain DSM 6200 / JCM 39069 / Hxd3)</name>
    <name type="common">Desulfococcus oleovorans</name>
    <dbReference type="NCBI Taxonomy" id="96561"/>
    <lineage>
        <taxon>Bacteria</taxon>
        <taxon>Pseudomonadati</taxon>
        <taxon>Thermodesulfobacteriota</taxon>
        <taxon>Desulfobacteria</taxon>
        <taxon>Desulfobacterales</taxon>
        <taxon>Desulfosudaceae</taxon>
        <taxon>Desulfosudis</taxon>
    </lineage>
</organism>
<keyword evidence="3" id="KW-0949">S-adenosyl-L-methionine</keyword>
<name>A8ZTB0_DESOH</name>
<dbReference type="InterPro" id="IPR029063">
    <property type="entry name" value="SAM-dependent_MTases_sf"/>
</dbReference>
<evidence type="ECO:0000256" key="1">
    <source>
        <dbReference type="ARBA" id="ARBA00022603"/>
    </source>
</evidence>
<dbReference type="InterPro" id="IPR041698">
    <property type="entry name" value="Methyltransf_25"/>
</dbReference>
<evidence type="ECO:0000259" key="4">
    <source>
        <dbReference type="Pfam" id="PF13649"/>
    </source>
</evidence>
<evidence type="ECO:0000313" key="6">
    <source>
        <dbReference type="Proteomes" id="UP000008561"/>
    </source>
</evidence>
<feature type="domain" description="Methyltransferase" evidence="4">
    <location>
        <begin position="39"/>
        <end position="131"/>
    </location>
</feature>
<dbReference type="KEGG" id="dol:Dole_1989"/>
<evidence type="ECO:0000256" key="2">
    <source>
        <dbReference type="ARBA" id="ARBA00022679"/>
    </source>
</evidence>
<reference evidence="5 6" key="1">
    <citation type="submission" date="2007-10" db="EMBL/GenBank/DDBJ databases">
        <title>Complete sequence of Desulfococcus oleovorans Hxd3.</title>
        <authorList>
            <consortium name="US DOE Joint Genome Institute"/>
            <person name="Copeland A."/>
            <person name="Lucas S."/>
            <person name="Lapidus A."/>
            <person name="Barry K."/>
            <person name="Glavina del Rio T."/>
            <person name="Dalin E."/>
            <person name="Tice H."/>
            <person name="Pitluck S."/>
            <person name="Kiss H."/>
            <person name="Brettin T."/>
            <person name="Bruce D."/>
            <person name="Detter J.C."/>
            <person name="Han C."/>
            <person name="Schmutz J."/>
            <person name="Larimer F."/>
            <person name="Land M."/>
            <person name="Hauser L."/>
            <person name="Kyrpides N."/>
            <person name="Kim E."/>
            <person name="Wawrik B."/>
            <person name="Richardson P."/>
        </authorList>
    </citation>
    <scope>NUCLEOTIDE SEQUENCE [LARGE SCALE GENOMIC DNA]</scope>
    <source>
        <strain evidence="6">DSM 6200 / JCM 39069 / Hxd3</strain>
    </source>
</reference>
<keyword evidence="1 5" id="KW-0489">Methyltransferase</keyword>
<dbReference type="CDD" id="cd02440">
    <property type="entry name" value="AdoMet_MTases"/>
    <property type="match status" value="1"/>
</dbReference>
<gene>
    <name evidence="5" type="ordered locus">Dole_1989</name>
</gene>
<protein>
    <submittedName>
        <fullName evidence="5">Methyltransferase type 11</fullName>
    </submittedName>
</protein>
<dbReference type="Gene3D" id="3.40.50.150">
    <property type="entry name" value="Vaccinia Virus protein VP39"/>
    <property type="match status" value="1"/>
</dbReference>